<dbReference type="AlphaFoldDB" id="A0A0F9QG18"/>
<name>A0A0F9QG18_9ZZZZ</name>
<comment type="caution">
    <text evidence="1">The sequence shown here is derived from an EMBL/GenBank/DDBJ whole genome shotgun (WGS) entry which is preliminary data.</text>
</comment>
<organism evidence="1">
    <name type="scientific">marine sediment metagenome</name>
    <dbReference type="NCBI Taxonomy" id="412755"/>
    <lineage>
        <taxon>unclassified sequences</taxon>
        <taxon>metagenomes</taxon>
        <taxon>ecological metagenomes</taxon>
    </lineage>
</organism>
<reference evidence="1" key="1">
    <citation type="journal article" date="2015" name="Nature">
        <title>Complex archaea that bridge the gap between prokaryotes and eukaryotes.</title>
        <authorList>
            <person name="Spang A."/>
            <person name="Saw J.H."/>
            <person name="Jorgensen S.L."/>
            <person name="Zaremba-Niedzwiedzka K."/>
            <person name="Martijn J."/>
            <person name="Lind A.E."/>
            <person name="van Eijk R."/>
            <person name="Schleper C."/>
            <person name="Guy L."/>
            <person name="Ettema T.J."/>
        </authorList>
    </citation>
    <scope>NUCLEOTIDE SEQUENCE</scope>
</reference>
<evidence type="ECO:0000313" key="1">
    <source>
        <dbReference type="EMBL" id="KKN41474.1"/>
    </source>
</evidence>
<accession>A0A0F9QG18</accession>
<proteinExistence type="predicted"/>
<gene>
    <name evidence="1" type="ORF">LCGC14_0722880</name>
</gene>
<sequence length="99" mass="11397">MNVYFVNAGEVTTYDCIDREAGLYVPEEGCLVELVAAWTRKQAIYTMWKAHKHDLGDLTDQRWITMCIAKRVDRPRGILPPNDPLWRSPKFCGPEEEVA</sequence>
<dbReference type="EMBL" id="LAZR01001645">
    <property type="protein sequence ID" value="KKN41474.1"/>
    <property type="molecule type" value="Genomic_DNA"/>
</dbReference>
<protein>
    <submittedName>
        <fullName evidence="1">Uncharacterized protein</fullName>
    </submittedName>
</protein>